<evidence type="ECO:0000256" key="1">
    <source>
        <dbReference type="ARBA" id="ARBA00009431"/>
    </source>
</evidence>
<evidence type="ECO:0000313" key="4">
    <source>
        <dbReference type="WBParaSite" id="TCLT_0000288701-mRNA-1"/>
    </source>
</evidence>
<dbReference type="Pfam" id="PF00450">
    <property type="entry name" value="Peptidase_S10"/>
    <property type="match status" value="1"/>
</dbReference>
<reference evidence="4" key="1">
    <citation type="submission" date="2017-02" db="UniProtKB">
        <authorList>
            <consortium name="WormBaseParasite"/>
        </authorList>
    </citation>
    <scope>IDENTIFICATION</scope>
</reference>
<dbReference type="PROSITE" id="PS00560">
    <property type="entry name" value="CARBOXYPEPT_SER_HIS"/>
    <property type="match status" value="1"/>
</dbReference>
<dbReference type="GO" id="GO:0006508">
    <property type="term" value="P:proteolysis"/>
    <property type="evidence" value="ECO:0007669"/>
    <property type="project" value="InterPro"/>
</dbReference>
<keyword evidence="3" id="KW-1185">Reference proteome</keyword>
<gene>
    <name evidence="2" type="ORF">TCLT_LOCUS2888</name>
</gene>
<organism evidence="4">
    <name type="scientific">Thelazia callipaeda</name>
    <name type="common">Oriental eyeworm</name>
    <name type="synonym">Parasitic nematode</name>
    <dbReference type="NCBI Taxonomy" id="103827"/>
    <lineage>
        <taxon>Eukaryota</taxon>
        <taxon>Metazoa</taxon>
        <taxon>Ecdysozoa</taxon>
        <taxon>Nematoda</taxon>
        <taxon>Chromadorea</taxon>
        <taxon>Rhabditida</taxon>
        <taxon>Spirurina</taxon>
        <taxon>Spiruromorpha</taxon>
        <taxon>Thelazioidea</taxon>
        <taxon>Thelaziidae</taxon>
        <taxon>Thelazia</taxon>
    </lineage>
</organism>
<dbReference type="PANTHER" id="PTHR11802">
    <property type="entry name" value="SERINE PROTEASE FAMILY S10 SERINE CARBOXYPEPTIDASE"/>
    <property type="match status" value="1"/>
</dbReference>
<dbReference type="InterPro" id="IPR029058">
    <property type="entry name" value="AB_hydrolase_fold"/>
</dbReference>
<dbReference type="PANTHER" id="PTHR11802:SF418">
    <property type="entry name" value="SERINE CARBOXYPEPTIDASE CTSA-1.1"/>
    <property type="match status" value="1"/>
</dbReference>
<protein>
    <submittedName>
        <fullName evidence="4">Serine carboxypeptidase</fullName>
    </submittedName>
</protein>
<dbReference type="OrthoDB" id="443318at2759"/>
<evidence type="ECO:0000313" key="3">
    <source>
        <dbReference type="Proteomes" id="UP000276776"/>
    </source>
</evidence>
<dbReference type="EMBL" id="UYYF01000767">
    <property type="protein sequence ID" value="VDM99080.1"/>
    <property type="molecule type" value="Genomic_DNA"/>
</dbReference>
<dbReference type="WBParaSite" id="TCLT_0000288701-mRNA-1">
    <property type="protein sequence ID" value="TCLT_0000288701-mRNA-1"/>
    <property type="gene ID" value="TCLT_0000288701"/>
</dbReference>
<proteinExistence type="inferred from homology"/>
<name>A0A0N5CRN7_THECL</name>
<dbReference type="FunFam" id="3.40.50.12670:FF:000002">
    <property type="entry name" value="Carboxypeptidase"/>
    <property type="match status" value="1"/>
</dbReference>
<accession>A0A0N5CRN7</accession>
<dbReference type="InterPro" id="IPR033124">
    <property type="entry name" value="Ser_caboxypep_his_AS"/>
</dbReference>
<dbReference type="STRING" id="103827.A0A0N5CRN7"/>
<comment type="similarity">
    <text evidence="1">Belongs to the peptidase S10 family.</text>
</comment>
<dbReference type="Gene3D" id="3.40.50.1820">
    <property type="entry name" value="alpha/beta hydrolase"/>
    <property type="match status" value="1"/>
</dbReference>
<dbReference type="AlphaFoldDB" id="A0A0N5CRN7"/>
<dbReference type="SUPFAM" id="SSF53474">
    <property type="entry name" value="alpha/beta-Hydrolases"/>
    <property type="match status" value="1"/>
</dbReference>
<sequence>MYGKLTWDKLNDMCCNDTDPNRPITQCPFDKFVTINRWGSIEPKRETPAIYACGKLVKTLVQTWVQETLNDVYNLYQDCYEQQQSIFPFAGNNRQKVSQLLDEIQEKHAELPPNIRLAYMKAMPWFTFTYSTDALGGFPCYMMYAATKYLNQKLVREALHVPDYVSKWKFCTFLNYYKQVNDTKDYFKNILENIEYPLHVLIYVGDTDSICSMSQSEWFVEDFKAKRETTPWFYRLSEKYEYQVGGYWKRYVKDYLTLDMLTVKGAGHMVPTDRAGPCLQMITNFVHGKDYGETYLFNYERKPLLPDFTPLPTETIQTTTRISTVTSISTGTID</sequence>
<dbReference type="OMA" id="WMIESFA"/>
<dbReference type="Proteomes" id="UP000276776">
    <property type="component" value="Unassembled WGS sequence"/>
</dbReference>
<dbReference type="GO" id="GO:0004185">
    <property type="term" value="F:serine-type carboxypeptidase activity"/>
    <property type="evidence" value="ECO:0007669"/>
    <property type="project" value="InterPro"/>
</dbReference>
<evidence type="ECO:0000313" key="2">
    <source>
        <dbReference type="EMBL" id="VDM99080.1"/>
    </source>
</evidence>
<reference evidence="2 3" key="2">
    <citation type="submission" date="2018-11" db="EMBL/GenBank/DDBJ databases">
        <authorList>
            <consortium name="Pathogen Informatics"/>
        </authorList>
    </citation>
    <scope>NUCLEOTIDE SEQUENCE [LARGE SCALE GENOMIC DNA]</scope>
</reference>
<dbReference type="InterPro" id="IPR001563">
    <property type="entry name" value="Peptidase_S10"/>
</dbReference>